<protein>
    <submittedName>
        <fullName evidence="2">MbnP family protein</fullName>
    </submittedName>
</protein>
<evidence type="ECO:0000313" key="2">
    <source>
        <dbReference type="EMBL" id="MFD2725003.1"/>
    </source>
</evidence>
<gene>
    <name evidence="2" type="ORF">ACFSR8_02160</name>
</gene>
<proteinExistence type="predicted"/>
<name>A0ABW5T925_9FLAO</name>
<dbReference type="Pfam" id="PF20243">
    <property type="entry name" value="MbnP"/>
    <property type="match status" value="1"/>
</dbReference>
<reference evidence="3" key="1">
    <citation type="journal article" date="2019" name="Int. J. Syst. Evol. Microbiol.">
        <title>The Global Catalogue of Microorganisms (GCM) 10K type strain sequencing project: providing services to taxonomists for standard genome sequencing and annotation.</title>
        <authorList>
            <consortium name="The Broad Institute Genomics Platform"/>
            <consortium name="The Broad Institute Genome Sequencing Center for Infectious Disease"/>
            <person name="Wu L."/>
            <person name="Ma J."/>
        </authorList>
    </citation>
    <scope>NUCLEOTIDE SEQUENCE [LARGE SCALE GENOMIC DNA]</scope>
    <source>
        <strain evidence="3">KCTC 42398</strain>
    </source>
</reference>
<dbReference type="Proteomes" id="UP001597476">
    <property type="component" value="Unassembled WGS sequence"/>
</dbReference>
<organism evidence="2 3">
    <name type="scientific">Hyunsoonleella rubra</name>
    <dbReference type="NCBI Taxonomy" id="1737062"/>
    <lineage>
        <taxon>Bacteria</taxon>
        <taxon>Pseudomonadati</taxon>
        <taxon>Bacteroidota</taxon>
        <taxon>Flavobacteriia</taxon>
        <taxon>Flavobacteriales</taxon>
        <taxon>Flavobacteriaceae</taxon>
    </lineage>
</organism>
<dbReference type="RefSeq" id="WP_380288576.1">
    <property type="nucleotide sequence ID" value="NZ_JBHULY010000005.1"/>
</dbReference>
<evidence type="ECO:0000259" key="1">
    <source>
        <dbReference type="Pfam" id="PF20243"/>
    </source>
</evidence>
<sequence>MKRILSILIILQLLIVSCDNDGEVAASQTQVTLNFSHNWDGTEVTVADFNSIKFTNEKGNELSIERLRYLVSKITFTTSNNEKLVLAGYNLVDLSKGETLTFAPGGTIPSRTYKNVSFTFGFDNEDNYAENGYANLNSASFEVPAMLGGGYHYMQMDGKFLNSSDVEQGYNYHAIRAVDNPGNPTFPKDTFFEVNLGEVNVSPNSVINIEMNVAEWFKNPNMWDLNILNQSLMPNSSAQIMMYENGQNVFSLKSESP</sequence>
<dbReference type="PROSITE" id="PS51257">
    <property type="entry name" value="PROKAR_LIPOPROTEIN"/>
    <property type="match status" value="1"/>
</dbReference>
<dbReference type="EMBL" id="JBHULY010000005">
    <property type="protein sequence ID" value="MFD2725003.1"/>
    <property type="molecule type" value="Genomic_DNA"/>
</dbReference>
<comment type="caution">
    <text evidence="2">The sequence shown here is derived from an EMBL/GenBank/DDBJ whole genome shotgun (WGS) entry which is preliminary data.</text>
</comment>
<accession>A0ABW5T925</accession>
<dbReference type="InterPro" id="IPR046863">
    <property type="entry name" value="MbnP-like_dom"/>
</dbReference>
<evidence type="ECO:0000313" key="3">
    <source>
        <dbReference type="Proteomes" id="UP001597476"/>
    </source>
</evidence>
<feature type="domain" description="Copper-binding protein MbnP-like" evidence="1">
    <location>
        <begin position="29"/>
        <end position="222"/>
    </location>
</feature>
<keyword evidence="3" id="KW-1185">Reference proteome</keyword>